<reference evidence="3 4" key="1">
    <citation type="submission" date="2024-05" db="EMBL/GenBank/DDBJ databases">
        <authorList>
            <person name="Jiang F."/>
        </authorList>
    </citation>
    <scope>NUCLEOTIDE SEQUENCE [LARGE SCALE GENOMIC DNA]</scope>
    <source>
        <strain evidence="3 4">LZ166</strain>
    </source>
</reference>
<dbReference type="Proteomes" id="UP001556692">
    <property type="component" value="Unassembled WGS sequence"/>
</dbReference>
<keyword evidence="4" id="KW-1185">Reference proteome</keyword>
<dbReference type="PANTHER" id="PTHR43008">
    <property type="entry name" value="BENZIL REDUCTASE"/>
    <property type="match status" value="1"/>
</dbReference>
<dbReference type="EMBL" id="JBDPGJ010000007">
    <property type="protein sequence ID" value="MEX0409018.1"/>
    <property type="molecule type" value="Genomic_DNA"/>
</dbReference>
<dbReference type="InterPro" id="IPR036291">
    <property type="entry name" value="NAD(P)-bd_dom_sf"/>
</dbReference>
<organism evidence="3 4">
    <name type="scientific">Aquibium pacificus</name>
    <dbReference type="NCBI Taxonomy" id="3153579"/>
    <lineage>
        <taxon>Bacteria</taxon>
        <taxon>Pseudomonadati</taxon>
        <taxon>Pseudomonadota</taxon>
        <taxon>Alphaproteobacteria</taxon>
        <taxon>Hyphomicrobiales</taxon>
        <taxon>Phyllobacteriaceae</taxon>
        <taxon>Aquibium</taxon>
    </lineage>
</organism>
<name>A0ABV3SQE4_9HYPH</name>
<dbReference type="InterPro" id="IPR020904">
    <property type="entry name" value="Sc_DH/Rdtase_CS"/>
</dbReference>
<dbReference type="Pfam" id="PF13561">
    <property type="entry name" value="adh_short_C2"/>
    <property type="match status" value="1"/>
</dbReference>
<dbReference type="NCBIfam" id="NF005559">
    <property type="entry name" value="PRK07231.1"/>
    <property type="match status" value="1"/>
</dbReference>
<accession>A0ABV3SQE4</accession>
<dbReference type="PANTHER" id="PTHR43008:SF4">
    <property type="entry name" value="CHAIN DEHYDROGENASE, PUTATIVE (AFU_ORTHOLOGUE AFUA_4G08710)-RELATED"/>
    <property type="match status" value="1"/>
</dbReference>
<protein>
    <submittedName>
        <fullName evidence="3">SDR family NAD(P)-dependent oxidoreductase</fullName>
    </submittedName>
</protein>
<evidence type="ECO:0000313" key="3">
    <source>
        <dbReference type="EMBL" id="MEX0409018.1"/>
    </source>
</evidence>
<dbReference type="SUPFAM" id="SSF51735">
    <property type="entry name" value="NAD(P)-binding Rossmann-fold domains"/>
    <property type="match status" value="1"/>
</dbReference>
<evidence type="ECO:0000256" key="2">
    <source>
        <dbReference type="ARBA" id="ARBA00023002"/>
    </source>
</evidence>
<dbReference type="Gene3D" id="3.40.50.720">
    <property type="entry name" value="NAD(P)-binding Rossmann-like Domain"/>
    <property type="match status" value="1"/>
</dbReference>
<dbReference type="PRINTS" id="PR00080">
    <property type="entry name" value="SDRFAMILY"/>
</dbReference>
<comment type="caution">
    <text evidence="3">The sequence shown here is derived from an EMBL/GenBank/DDBJ whole genome shotgun (WGS) entry which is preliminary data.</text>
</comment>
<dbReference type="InterPro" id="IPR002347">
    <property type="entry name" value="SDR_fam"/>
</dbReference>
<dbReference type="PRINTS" id="PR00081">
    <property type="entry name" value="GDHRDH"/>
</dbReference>
<evidence type="ECO:0000313" key="4">
    <source>
        <dbReference type="Proteomes" id="UP001556692"/>
    </source>
</evidence>
<keyword evidence="2" id="KW-0560">Oxidoreductase</keyword>
<proteinExistence type="inferred from homology"/>
<sequence length="263" mass="26834">MTHTERFSLKGKVALVTGAASGLGLAISEALAEAGAHVVLTDMDGAALDRVCPGVAKAGGRAETLVLDVSDRAAVRAAVDEVAARHGSLDVMVANAGVSAGPGYLTETGQINAVDDAQWDRVLGINLTGVFASVQAAAKHMKRQRGGRIVAVASVAGLKSEVMCGYAYTATKAAVVNLVRQAAMELAPYGVMVNGIAPGPFRTNIAGGRIRQPEVEAQFASMVPLGRIADPEEIKGLALLLSSPASSFMTGATIPVDGGVMAR</sequence>
<comment type="similarity">
    <text evidence="1">Belongs to the short-chain dehydrogenases/reductases (SDR) family.</text>
</comment>
<dbReference type="PROSITE" id="PS00061">
    <property type="entry name" value="ADH_SHORT"/>
    <property type="match status" value="1"/>
</dbReference>
<dbReference type="CDD" id="cd05233">
    <property type="entry name" value="SDR_c"/>
    <property type="match status" value="1"/>
</dbReference>
<dbReference type="RefSeq" id="WP_367956868.1">
    <property type="nucleotide sequence ID" value="NZ_JBDPGJ010000007.1"/>
</dbReference>
<evidence type="ECO:0000256" key="1">
    <source>
        <dbReference type="ARBA" id="ARBA00006484"/>
    </source>
</evidence>
<gene>
    <name evidence="3" type="ORF">ABGN05_25585</name>
</gene>